<dbReference type="InterPro" id="IPR002429">
    <property type="entry name" value="CcO_II-like_C"/>
</dbReference>
<comment type="cofactor">
    <cofactor evidence="1">
        <name>heme c</name>
        <dbReference type="ChEBI" id="CHEBI:61717"/>
    </cofactor>
</comment>
<dbReference type="InterPro" id="IPR008972">
    <property type="entry name" value="Cupredoxin"/>
</dbReference>
<feature type="domain" description="Cytochrome oxidase subunit II copper A binding" evidence="25">
    <location>
        <begin position="130"/>
        <end position="249"/>
    </location>
</feature>
<evidence type="ECO:0000256" key="7">
    <source>
        <dbReference type="ARBA" id="ARBA00022475"/>
    </source>
</evidence>
<evidence type="ECO:0000256" key="11">
    <source>
        <dbReference type="ARBA" id="ARBA00022723"/>
    </source>
</evidence>
<dbReference type="SUPFAM" id="SSF49503">
    <property type="entry name" value="Cupredoxins"/>
    <property type="match status" value="1"/>
</dbReference>
<evidence type="ECO:0000313" key="29">
    <source>
        <dbReference type="Proteomes" id="UP000219546"/>
    </source>
</evidence>
<evidence type="ECO:0000256" key="6">
    <source>
        <dbReference type="ARBA" id="ARBA00022448"/>
    </source>
</evidence>
<evidence type="ECO:0000256" key="4">
    <source>
        <dbReference type="ARBA" id="ARBA00012949"/>
    </source>
</evidence>
<dbReference type="PROSITE" id="PS50857">
    <property type="entry name" value="COX2_CUA"/>
    <property type="match status" value="1"/>
</dbReference>
<dbReference type="Gene3D" id="2.60.40.420">
    <property type="entry name" value="Cupredoxins - blue copper proteins"/>
    <property type="match status" value="1"/>
</dbReference>
<keyword evidence="14 22" id="KW-0249">Electron transport</keyword>
<dbReference type="SUPFAM" id="SSF46626">
    <property type="entry name" value="Cytochrome c"/>
    <property type="match status" value="1"/>
</dbReference>
<dbReference type="PANTHER" id="PTHR22888">
    <property type="entry name" value="CYTOCHROME C OXIDASE, SUBUNIT II"/>
    <property type="match status" value="1"/>
</dbReference>
<evidence type="ECO:0000256" key="23">
    <source>
        <dbReference type="RuleBase" id="RU004024"/>
    </source>
</evidence>
<dbReference type="EMBL" id="OAOP01000007">
    <property type="protein sequence ID" value="SNX73305.1"/>
    <property type="molecule type" value="Genomic_DNA"/>
</dbReference>
<keyword evidence="29" id="KW-1185">Reference proteome</keyword>
<reference evidence="28 29" key="1">
    <citation type="submission" date="2017-08" db="EMBL/GenBank/DDBJ databases">
        <authorList>
            <person name="de Groot N.N."/>
        </authorList>
    </citation>
    <scope>NUCLEOTIDE SEQUENCE [LARGE SCALE GENOMIC DNA]</scope>
    <source>
        <strain evidence="28 29">JC228</strain>
    </source>
</reference>
<evidence type="ECO:0000256" key="5">
    <source>
        <dbReference type="ARBA" id="ARBA00015946"/>
    </source>
</evidence>
<dbReference type="Gene3D" id="1.10.287.90">
    <property type="match status" value="1"/>
</dbReference>
<gene>
    <name evidence="28" type="ORF">SAMN05877753_10720</name>
</gene>
<dbReference type="EC" id="7.1.1.9" evidence="4 23"/>
<dbReference type="PROSITE" id="PS51257">
    <property type="entry name" value="PROKAR_LIPOPROTEIN"/>
    <property type="match status" value="1"/>
</dbReference>
<evidence type="ECO:0000256" key="24">
    <source>
        <dbReference type="SAM" id="Phobius"/>
    </source>
</evidence>
<evidence type="ECO:0000256" key="18">
    <source>
        <dbReference type="ARBA" id="ARBA00023136"/>
    </source>
</evidence>
<evidence type="ECO:0000256" key="10">
    <source>
        <dbReference type="ARBA" id="ARBA00022692"/>
    </source>
</evidence>
<dbReference type="FunFam" id="2.60.40.420:FF:000042">
    <property type="entry name" value="Cytochrome c oxidase subunit 2"/>
    <property type="match status" value="1"/>
</dbReference>
<keyword evidence="7" id="KW-1003">Cell membrane</keyword>
<evidence type="ECO:0000256" key="19">
    <source>
        <dbReference type="ARBA" id="ARBA00024688"/>
    </source>
</evidence>
<name>A0A285D0V0_9BACI</name>
<dbReference type="AlphaFoldDB" id="A0A285D0V0"/>
<dbReference type="PANTHER" id="PTHR22888:SF10">
    <property type="entry name" value="CYTOCHROME C OXIDASE SUBUNIT 2"/>
    <property type="match status" value="1"/>
</dbReference>
<evidence type="ECO:0000256" key="14">
    <source>
        <dbReference type="ARBA" id="ARBA00022982"/>
    </source>
</evidence>
<accession>A0A285D0V0</accession>
<evidence type="ECO:0000256" key="13">
    <source>
        <dbReference type="ARBA" id="ARBA00022967"/>
    </source>
</evidence>
<dbReference type="PRINTS" id="PR01166">
    <property type="entry name" value="CYCOXIDASEII"/>
</dbReference>
<keyword evidence="10 22" id="KW-0812">Transmembrane</keyword>
<dbReference type="RefSeq" id="WP_097159447.1">
    <property type="nucleotide sequence ID" value="NZ_JBEPMQ010000007.1"/>
</dbReference>
<keyword evidence="12" id="KW-0732">Signal</keyword>
<evidence type="ECO:0000256" key="17">
    <source>
        <dbReference type="ARBA" id="ARBA00023008"/>
    </source>
</evidence>
<keyword evidence="6 22" id="KW-0813">Transport</keyword>
<evidence type="ECO:0000256" key="21">
    <source>
        <dbReference type="PROSITE-ProRule" id="PRU00433"/>
    </source>
</evidence>
<dbReference type="InterPro" id="IPR036909">
    <property type="entry name" value="Cyt_c-like_dom_sf"/>
</dbReference>
<comment type="subcellular location">
    <subcellularLocation>
        <location evidence="2 22">Cell membrane</location>
        <topology evidence="2 22">Multi-pass membrane protein</topology>
    </subcellularLocation>
</comment>
<keyword evidence="11 21" id="KW-0479">Metal-binding</keyword>
<evidence type="ECO:0000256" key="9">
    <source>
        <dbReference type="ARBA" id="ARBA00022660"/>
    </source>
</evidence>
<proteinExistence type="inferred from homology"/>
<keyword evidence="13" id="KW-1278">Translocase</keyword>
<dbReference type="NCBIfam" id="TIGR02866">
    <property type="entry name" value="CoxB"/>
    <property type="match status" value="1"/>
</dbReference>
<dbReference type="GO" id="GO:0016491">
    <property type="term" value="F:oxidoreductase activity"/>
    <property type="evidence" value="ECO:0007669"/>
    <property type="project" value="InterPro"/>
</dbReference>
<keyword evidence="8 21" id="KW-0349">Heme</keyword>
<dbReference type="GO" id="GO:0005886">
    <property type="term" value="C:plasma membrane"/>
    <property type="evidence" value="ECO:0007669"/>
    <property type="project" value="UniProtKB-SubCell"/>
</dbReference>
<evidence type="ECO:0000256" key="3">
    <source>
        <dbReference type="ARBA" id="ARBA00007866"/>
    </source>
</evidence>
<evidence type="ECO:0000256" key="15">
    <source>
        <dbReference type="ARBA" id="ARBA00022989"/>
    </source>
</evidence>
<dbReference type="GO" id="GO:0005507">
    <property type="term" value="F:copper ion binding"/>
    <property type="evidence" value="ECO:0007669"/>
    <property type="project" value="InterPro"/>
</dbReference>
<dbReference type="Pfam" id="PF00034">
    <property type="entry name" value="Cytochrom_C"/>
    <property type="match status" value="1"/>
</dbReference>
<evidence type="ECO:0000256" key="2">
    <source>
        <dbReference type="ARBA" id="ARBA00004651"/>
    </source>
</evidence>
<keyword evidence="16 21" id="KW-0408">Iron</keyword>
<sequence length="360" mass="40494">MKKRLHKWRFIPVLAIVSLLLAGCGEPYLSALQPAGTVAQSQLELMILSTTIMVLVILVVTVIFLTVVIKFRRKKGDNEIPKQVEGNHKLEIIWTTIPILLLLVLAVPTVAATFNLADVSGMEPDEEGNREGLVVNVRANLYWWEFEYPDYEVITSQDLVVPTGQKVYFNLKSSDVKHSFWIPAVGGKLDTNTEVVNKFWLEFDPEAADEVADNIFYGKCAELCGPSHAFMDFKVKALSQDEFNSWITAMQNYEAPDLTNNELAQRGSELFSEANCISCHAITPQDERPEAARTAPNLAAFGDRVRIAGILPHEEEYLKAWLKDPEELKPGNLMTDTYPDLTDEQIDALTEYLFSLKVQE</sequence>
<feature type="transmembrane region" description="Helical" evidence="24">
    <location>
        <begin position="47"/>
        <end position="71"/>
    </location>
</feature>
<evidence type="ECO:0000256" key="12">
    <source>
        <dbReference type="ARBA" id="ARBA00022729"/>
    </source>
</evidence>
<dbReference type="OrthoDB" id="9781261at2"/>
<evidence type="ECO:0000313" key="28">
    <source>
        <dbReference type="EMBL" id="SNX73305.1"/>
    </source>
</evidence>
<keyword evidence="9 22" id="KW-0679">Respiratory chain</keyword>
<keyword evidence="15 24" id="KW-1133">Transmembrane helix</keyword>
<evidence type="ECO:0000259" key="26">
    <source>
        <dbReference type="PROSITE" id="PS50999"/>
    </source>
</evidence>
<organism evidence="28 29">
    <name type="scientific">Bacillus oleivorans</name>
    <dbReference type="NCBI Taxonomy" id="1448271"/>
    <lineage>
        <taxon>Bacteria</taxon>
        <taxon>Bacillati</taxon>
        <taxon>Bacillota</taxon>
        <taxon>Bacilli</taxon>
        <taxon>Bacillales</taxon>
        <taxon>Bacillaceae</taxon>
        <taxon>Bacillus</taxon>
    </lineage>
</organism>
<dbReference type="InterPro" id="IPR036257">
    <property type="entry name" value="Cyt_c_oxidase_su2_TM_sf"/>
</dbReference>
<dbReference type="PROSITE" id="PS50999">
    <property type="entry name" value="COX2_TM"/>
    <property type="match status" value="1"/>
</dbReference>
<feature type="domain" description="Cytochrome oxidase subunit II transmembrane region profile" evidence="26">
    <location>
        <begin position="23"/>
        <end position="120"/>
    </location>
</feature>
<evidence type="ECO:0000259" key="27">
    <source>
        <dbReference type="PROSITE" id="PS51007"/>
    </source>
</evidence>
<evidence type="ECO:0000256" key="8">
    <source>
        <dbReference type="ARBA" id="ARBA00022617"/>
    </source>
</evidence>
<feature type="transmembrane region" description="Helical" evidence="24">
    <location>
        <begin position="92"/>
        <end position="114"/>
    </location>
</feature>
<dbReference type="GO" id="GO:0042773">
    <property type="term" value="P:ATP synthesis coupled electron transport"/>
    <property type="evidence" value="ECO:0007669"/>
    <property type="project" value="TreeGrafter"/>
</dbReference>
<protein>
    <recommendedName>
        <fullName evidence="5 23">Cytochrome c oxidase subunit 2</fullName>
        <ecNumber evidence="4 23">7.1.1.9</ecNumber>
    </recommendedName>
</protein>
<comment type="similarity">
    <text evidence="3 22">Belongs to the cytochrome c oxidase subunit 2 family.</text>
</comment>
<dbReference type="InterPro" id="IPR014222">
    <property type="entry name" value="Cyt_c_oxidase_su2"/>
</dbReference>
<evidence type="ECO:0000256" key="22">
    <source>
        <dbReference type="RuleBase" id="RU000456"/>
    </source>
</evidence>
<feature type="domain" description="Cytochrome c" evidence="27">
    <location>
        <begin position="262"/>
        <end position="357"/>
    </location>
</feature>
<comment type="function">
    <text evidence="19 23">Subunits I and II form the functional core of the enzyme complex. Electrons originating in cytochrome c are transferred via heme a and Cu(A) to the binuclear center formed by heme a3 and Cu(B).</text>
</comment>
<evidence type="ECO:0000259" key="25">
    <source>
        <dbReference type="PROSITE" id="PS50857"/>
    </source>
</evidence>
<evidence type="ECO:0000256" key="16">
    <source>
        <dbReference type="ARBA" id="ARBA00023004"/>
    </source>
</evidence>
<comment type="cofactor">
    <cofactor evidence="23">
        <name>Cu cation</name>
        <dbReference type="ChEBI" id="CHEBI:23378"/>
    </cofactor>
    <text evidence="23">Binds a copper A center.</text>
</comment>
<dbReference type="InterPro" id="IPR009056">
    <property type="entry name" value="Cyt_c-like_dom"/>
</dbReference>
<dbReference type="GO" id="GO:0020037">
    <property type="term" value="F:heme binding"/>
    <property type="evidence" value="ECO:0007669"/>
    <property type="project" value="InterPro"/>
</dbReference>
<dbReference type="InterPro" id="IPR011759">
    <property type="entry name" value="Cyt_c_oxidase_su2_TM_dom"/>
</dbReference>
<comment type="catalytic activity">
    <reaction evidence="20 23">
        <text>4 Fe(II)-[cytochrome c] + O2 + 8 H(+)(in) = 4 Fe(III)-[cytochrome c] + 2 H2O + 4 H(+)(out)</text>
        <dbReference type="Rhea" id="RHEA:11436"/>
        <dbReference type="Rhea" id="RHEA-COMP:10350"/>
        <dbReference type="Rhea" id="RHEA-COMP:14399"/>
        <dbReference type="ChEBI" id="CHEBI:15377"/>
        <dbReference type="ChEBI" id="CHEBI:15378"/>
        <dbReference type="ChEBI" id="CHEBI:15379"/>
        <dbReference type="ChEBI" id="CHEBI:29033"/>
        <dbReference type="ChEBI" id="CHEBI:29034"/>
        <dbReference type="EC" id="7.1.1.9"/>
    </reaction>
</comment>
<dbReference type="GO" id="GO:0004129">
    <property type="term" value="F:cytochrome-c oxidase activity"/>
    <property type="evidence" value="ECO:0007669"/>
    <property type="project" value="UniProtKB-EC"/>
</dbReference>
<dbReference type="Proteomes" id="UP000219546">
    <property type="component" value="Unassembled WGS sequence"/>
</dbReference>
<dbReference type="InterPro" id="IPR045187">
    <property type="entry name" value="CcO_II"/>
</dbReference>
<dbReference type="SUPFAM" id="SSF81464">
    <property type="entry name" value="Cytochrome c oxidase subunit II-like, transmembrane region"/>
    <property type="match status" value="1"/>
</dbReference>
<dbReference type="Pfam" id="PF00116">
    <property type="entry name" value="COX2"/>
    <property type="match status" value="1"/>
</dbReference>
<keyword evidence="18 24" id="KW-0472">Membrane</keyword>
<evidence type="ECO:0000256" key="1">
    <source>
        <dbReference type="ARBA" id="ARBA00001926"/>
    </source>
</evidence>
<dbReference type="Pfam" id="PF02790">
    <property type="entry name" value="COX2_TM"/>
    <property type="match status" value="1"/>
</dbReference>
<keyword evidence="17 23" id="KW-0186">Copper</keyword>
<dbReference type="PROSITE" id="PS51007">
    <property type="entry name" value="CYTC"/>
    <property type="match status" value="1"/>
</dbReference>
<evidence type="ECO:0000256" key="20">
    <source>
        <dbReference type="ARBA" id="ARBA00047816"/>
    </source>
</evidence>